<proteinExistence type="predicted"/>
<organism evidence="1 2">
    <name type="scientific">Isoptericola hypogeus</name>
    <dbReference type="NCBI Taxonomy" id="300179"/>
    <lineage>
        <taxon>Bacteria</taxon>
        <taxon>Bacillati</taxon>
        <taxon>Actinomycetota</taxon>
        <taxon>Actinomycetes</taxon>
        <taxon>Micrococcales</taxon>
        <taxon>Promicromonosporaceae</taxon>
        <taxon>Isoptericola</taxon>
    </lineage>
</organism>
<protein>
    <recommendedName>
        <fullName evidence="3">Lipoprotein</fullName>
    </recommendedName>
</protein>
<accession>A0ABN2JBT7</accession>
<dbReference type="Proteomes" id="UP001501138">
    <property type="component" value="Unassembled WGS sequence"/>
</dbReference>
<evidence type="ECO:0000313" key="1">
    <source>
        <dbReference type="EMBL" id="GAA1721383.1"/>
    </source>
</evidence>
<gene>
    <name evidence="1" type="ORF">GCM10009809_16310</name>
</gene>
<evidence type="ECO:0008006" key="3">
    <source>
        <dbReference type="Google" id="ProtNLM"/>
    </source>
</evidence>
<dbReference type="EMBL" id="BAAAPM010000003">
    <property type="protein sequence ID" value="GAA1721383.1"/>
    <property type="molecule type" value="Genomic_DNA"/>
</dbReference>
<sequence length="146" mass="15431">MAVSSTSPAVKQAIRWLTITALVAGSGTACSYSNGPECEEAIAEYGDELTALADEIATRDSRVSVPHCDTTNGPPASVGIDFKFDSRVGDDEVSEVRSRLLEAGWTSAGPADEFSELFVGHQDFTALVSPILRAVSVSVQSPEPRQ</sequence>
<evidence type="ECO:0000313" key="2">
    <source>
        <dbReference type="Proteomes" id="UP001501138"/>
    </source>
</evidence>
<comment type="caution">
    <text evidence="1">The sequence shown here is derived from an EMBL/GenBank/DDBJ whole genome shotgun (WGS) entry which is preliminary data.</text>
</comment>
<name>A0ABN2JBT7_9MICO</name>
<dbReference type="RefSeq" id="WP_344247445.1">
    <property type="nucleotide sequence ID" value="NZ_BAAAPM010000003.1"/>
</dbReference>
<reference evidence="1 2" key="1">
    <citation type="journal article" date="2019" name="Int. J. Syst. Evol. Microbiol.">
        <title>The Global Catalogue of Microorganisms (GCM) 10K type strain sequencing project: providing services to taxonomists for standard genome sequencing and annotation.</title>
        <authorList>
            <consortium name="The Broad Institute Genomics Platform"/>
            <consortium name="The Broad Institute Genome Sequencing Center for Infectious Disease"/>
            <person name="Wu L."/>
            <person name="Ma J."/>
        </authorList>
    </citation>
    <scope>NUCLEOTIDE SEQUENCE [LARGE SCALE GENOMIC DNA]</scope>
    <source>
        <strain evidence="1 2">JCM 15589</strain>
    </source>
</reference>
<keyword evidence="2" id="KW-1185">Reference proteome</keyword>